<dbReference type="Pfam" id="PF00743">
    <property type="entry name" value="FMO-like"/>
    <property type="match status" value="1"/>
</dbReference>
<dbReference type="InterPro" id="IPR051820">
    <property type="entry name" value="FAD-binding_MO"/>
</dbReference>
<accession>A0A9N9Q115</accession>
<proteinExistence type="predicted"/>
<dbReference type="Proteomes" id="UP000701801">
    <property type="component" value="Unassembled WGS sequence"/>
</dbReference>
<organism evidence="7 8">
    <name type="scientific">Hymenoscyphus albidus</name>
    <dbReference type="NCBI Taxonomy" id="595503"/>
    <lineage>
        <taxon>Eukaryota</taxon>
        <taxon>Fungi</taxon>
        <taxon>Dikarya</taxon>
        <taxon>Ascomycota</taxon>
        <taxon>Pezizomycotina</taxon>
        <taxon>Leotiomycetes</taxon>
        <taxon>Helotiales</taxon>
        <taxon>Helotiaceae</taxon>
        <taxon>Hymenoscyphus</taxon>
    </lineage>
</organism>
<evidence type="ECO:0008006" key="9">
    <source>
        <dbReference type="Google" id="ProtNLM"/>
    </source>
</evidence>
<gene>
    <name evidence="7" type="ORF">HYALB_00006807</name>
</gene>
<dbReference type="Pfam" id="PF13450">
    <property type="entry name" value="NAD_binding_8"/>
    <property type="match status" value="1"/>
</dbReference>
<dbReference type="EMBL" id="CAJVRM010000143">
    <property type="protein sequence ID" value="CAG8975600.1"/>
    <property type="molecule type" value="Genomic_DNA"/>
</dbReference>
<evidence type="ECO:0000256" key="6">
    <source>
        <dbReference type="ARBA" id="ARBA00023033"/>
    </source>
</evidence>
<dbReference type="PANTHER" id="PTHR43872:SF1">
    <property type="entry name" value="MONOOXYGENASE, PUTATIVE (AFU_ORTHOLOGUE AFUA_8G02570)-RELATED"/>
    <property type="match status" value="1"/>
</dbReference>
<keyword evidence="6" id="KW-0503">Monooxygenase</keyword>
<comment type="caution">
    <text evidence="7">The sequence shown here is derived from an EMBL/GenBank/DDBJ whole genome shotgun (WGS) entry which is preliminary data.</text>
</comment>
<name>A0A9N9Q115_9HELO</name>
<dbReference type="PANTHER" id="PTHR43872">
    <property type="entry name" value="MONOOXYGENASE, PUTATIVE (AFU_ORTHOLOGUE AFUA_8G02570)-RELATED"/>
    <property type="match status" value="1"/>
</dbReference>
<dbReference type="GO" id="GO:0050661">
    <property type="term" value="F:NADP binding"/>
    <property type="evidence" value="ECO:0007669"/>
    <property type="project" value="InterPro"/>
</dbReference>
<dbReference type="FunFam" id="3.50.50.60:FF:000228">
    <property type="entry name" value="FAD-containing monooxygenase EthA"/>
    <property type="match status" value="1"/>
</dbReference>
<dbReference type="InterPro" id="IPR020946">
    <property type="entry name" value="Flavin_mOase-like"/>
</dbReference>
<keyword evidence="4" id="KW-0521">NADP</keyword>
<dbReference type="Gene3D" id="3.50.50.60">
    <property type="entry name" value="FAD/NAD(P)-binding domain"/>
    <property type="match status" value="1"/>
</dbReference>
<keyword evidence="8" id="KW-1185">Reference proteome</keyword>
<dbReference type="GO" id="GO:0004499">
    <property type="term" value="F:N,N-dimethylaniline monooxygenase activity"/>
    <property type="evidence" value="ECO:0007669"/>
    <property type="project" value="InterPro"/>
</dbReference>
<evidence type="ECO:0000256" key="3">
    <source>
        <dbReference type="ARBA" id="ARBA00022827"/>
    </source>
</evidence>
<comment type="cofactor">
    <cofactor evidence="1">
        <name>FAD</name>
        <dbReference type="ChEBI" id="CHEBI:57692"/>
    </cofactor>
</comment>
<evidence type="ECO:0000256" key="4">
    <source>
        <dbReference type="ARBA" id="ARBA00022857"/>
    </source>
</evidence>
<dbReference type="InterPro" id="IPR036188">
    <property type="entry name" value="FAD/NAD-bd_sf"/>
</dbReference>
<protein>
    <recommendedName>
        <fullName evidence="9">Monooxygenase</fullName>
    </recommendedName>
</protein>
<evidence type="ECO:0000256" key="2">
    <source>
        <dbReference type="ARBA" id="ARBA00022630"/>
    </source>
</evidence>
<evidence type="ECO:0000256" key="1">
    <source>
        <dbReference type="ARBA" id="ARBA00001974"/>
    </source>
</evidence>
<dbReference type="AlphaFoldDB" id="A0A9N9Q115"/>
<keyword evidence="2" id="KW-0285">Flavoprotein</keyword>
<reference evidence="7" key="1">
    <citation type="submission" date="2021-07" db="EMBL/GenBank/DDBJ databases">
        <authorList>
            <person name="Durling M."/>
        </authorList>
    </citation>
    <scope>NUCLEOTIDE SEQUENCE</scope>
</reference>
<evidence type="ECO:0000313" key="7">
    <source>
        <dbReference type="EMBL" id="CAG8975600.1"/>
    </source>
</evidence>
<evidence type="ECO:0000256" key="5">
    <source>
        <dbReference type="ARBA" id="ARBA00023002"/>
    </source>
</evidence>
<keyword evidence="5" id="KW-0560">Oxidoreductase</keyword>
<evidence type="ECO:0000313" key="8">
    <source>
        <dbReference type="Proteomes" id="UP000701801"/>
    </source>
</evidence>
<keyword evidence="3" id="KW-0274">FAD</keyword>
<dbReference type="GO" id="GO:0050660">
    <property type="term" value="F:flavin adenine dinucleotide binding"/>
    <property type="evidence" value="ECO:0007669"/>
    <property type="project" value="InterPro"/>
</dbReference>
<dbReference type="OrthoDB" id="66881at2759"/>
<sequence>MKETTEFDVIIIGAGLSGINAAYRLQTELPGYNYTILESRQEIGGTWSLFRYPGIRSDSDLHTFGFPWRPWQDEKIIADGALIKNYIRESAEEFGIDGKIQYHHKLVAANWSSDEQSWSLSVEGSKQNEKNIAEVITKVFKAKFVISSTGYYDYNTALKAEIPNIDSFKGMTVHPQFWPVDLDHSNKKIIIIGSGATAATLLPELAKTAALVTMVQHSPSYFAAVLTIDKLGESIRGMFPTWGLTKKTAKLLPKSVPVDPHFTPSYNPWEQRLCVSPDGDFFTALQQGKADIVTDTIKTVNSTGLITSSGDQIDADIIVTATGLKMMMVGGAEIVVDGKTVSFPETFLWRSTLIQNVPNAAVIVGYSNAAWTLGSDTASQLICRVSKHMRRNGFTSATPTLGSTDPFSGDDQSVALEWQGMGDRKILNLSSTYFSKAKECIPKAGDRGPWRPRSNYFSDAWGALYGSLTQGIRYEKFESGRKDL</sequence>
<dbReference type="SUPFAM" id="SSF51905">
    <property type="entry name" value="FAD/NAD(P)-binding domain"/>
    <property type="match status" value="2"/>
</dbReference>